<reference evidence="10" key="1">
    <citation type="journal article" date="2020" name="mSystems">
        <title>Genome- and Community-Level Interaction Insights into Carbon Utilization and Element Cycling Functions of Hydrothermarchaeota in Hydrothermal Sediment.</title>
        <authorList>
            <person name="Zhou Z."/>
            <person name="Liu Y."/>
            <person name="Xu W."/>
            <person name="Pan J."/>
            <person name="Luo Z.H."/>
            <person name="Li M."/>
        </authorList>
    </citation>
    <scope>NUCLEOTIDE SEQUENCE</scope>
    <source>
        <strain evidence="10">SpSt-997</strain>
    </source>
</reference>
<evidence type="ECO:0000259" key="8">
    <source>
        <dbReference type="PROSITE" id="PS50893"/>
    </source>
</evidence>
<dbReference type="PANTHER" id="PTHR24221">
    <property type="entry name" value="ATP-BINDING CASSETTE SUB-FAMILY B"/>
    <property type="match status" value="1"/>
</dbReference>
<dbReference type="InterPro" id="IPR017871">
    <property type="entry name" value="ABC_transporter-like_CS"/>
</dbReference>
<feature type="transmembrane region" description="Helical" evidence="7">
    <location>
        <begin position="140"/>
        <end position="157"/>
    </location>
</feature>
<protein>
    <submittedName>
        <fullName evidence="10">Thiol reductant ABC exporter subunit CydD</fullName>
    </submittedName>
</protein>
<dbReference type="PROSITE" id="PS00211">
    <property type="entry name" value="ABC_TRANSPORTER_1"/>
    <property type="match status" value="1"/>
</dbReference>
<evidence type="ECO:0000256" key="4">
    <source>
        <dbReference type="ARBA" id="ARBA00022840"/>
    </source>
</evidence>
<keyword evidence="3" id="KW-0547">Nucleotide-binding</keyword>
<evidence type="ECO:0000256" key="3">
    <source>
        <dbReference type="ARBA" id="ARBA00022741"/>
    </source>
</evidence>
<dbReference type="AlphaFoldDB" id="A0A8J4HEP5"/>
<feature type="transmembrane region" description="Helical" evidence="7">
    <location>
        <begin position="275"/>
        <end position="296"/>
    </location>
</feature>
<dbReference type="GO" id="GO:0042883">
    <property type="term" value="P:cysteine transport"/>
    <property type="evidence" value="ECO:0007669"/>
    <property type="project" value="InterPro"/>
</dbReference>
<keyword evidence="4" id="KW-0067">ATP-binding</keyword>
<dbReference type="GO" id="GO:0005524">
    <property type="term" value="F:ATP binding"/>
    <property type="evidence" value="ECO:0007669"/>
    <property type="project" value="UniProtKB-KW"/>
</dbReference>
<dbReference type="InterPro" id="IPR003439">
    <property type="entry name" value="ABC_transporter-like_ATP-bd"/>
</dbReference>
<feature type="domain" description="ABC transmembrane type-1" evidence="9">
    <location>
        <begin position="21"/>
        <end position="304"/>
    </location>
</feature>
<dbReference type="InterPro" id="IPR014216">
    <property type="entry name" value="ABC_transptr_CydD"/>
</dbReference>
<evidence type="ECO:0000256" key="6">
    <source>
        <dbReference type="ARBA" id="ARBA00023136"/>
    </source>
</evidence>
<comment type="subcellular location">
    <subcellularLocation>
        <location evidence="1">Cell membrane</location>
        <topology evidence="1">Multi-pass membrane protein</topology>
    </subcellularLocation>
</comment>
<name>A0A8J4HEP5_9PROT</name>
<keyword evidence="5 7" id="KW-1133">Transmembrane helix</keyword>
<keyword evidence="2 7" id="KW-0812">Transmembrane</keyword>
<dbReference type="Pfam" id="PF00005">
    <property type="entry name" value="ABC_tran"/>
    <property type="match status" value="1"/>
</dbReference>
<dbReference type="GO" id="GO:0005886">
    <property type="term" value="C:plasma membrane"/>
    <property type="evidence" value="ECO:0007669"/>
    <property type="project" value="UniProtKB-SubCell"/>
</dbReference>
<gene>
    <name evidence="10" type="primary">cydD</name>
    <name evidence="10" type="ORF">ENY07_12370</name>
</gene>
<dbReference type="PROSITE" id="PS50929">
    <property type="entry name" value="ABC_TM1F"/>
    <property type="match status" value="1"/>
</dbReference>
<dbReference type="Gene3D" id="1.20.1560.10">
    <property type="entry name" value="ABC transporter type 1, transmembrane domain"/>
    <property type="match status" value="1"/>
</dbReference>
<dbReference type="InterPro" id="IPR011527">
    <property type="entry name" value="ABC1_TM_dom"/>
</dbReference>
<feature type="transmembrane region" description="Helical" evidence="7">
    <location>
        <begin position="241"/>
        <end position="269"/>
    </location>
</feature>
<dbReference type="SUPFAM" id="SSF52540">
    <property type="entry name" value="P-loop containing nucleoside triphosphate hydrolases"/>
    <property type="match status" value="1"/>
</dbReference>
<sequence>MADGAERHLLAIAGTARAVLVGAVSLGLAAGILVIAQAALLAWIIDHAIFHAAGLPALAPAIAALVGMFVVRAALSWAGEVVGFEAAARVKSALRQRLTVHLLALGPVHAAQEQSGDLATTLLDGVEALEPYIARYLPQMALLAMVPLAIFAAVVPLDWPSGLVLLGSGPLIPFFMVLVGARAGAINQRQWRQLLMMGGHFLDAVQGLTTLKLFGAARAEIDLVGRIADAYRRTTMEGLRVAFLTSAVLEFFASLAIALVAVLLGARLLHGGIDFYPALLVLLLVPEFFLPLRGFAAHYHARMSALAAAQRIFALLDLPLPLTAGQRSPPAPPLALSCEGLVLAYGMGAPVLRGLTCDIPAGRMTALVGPSGAGKSSFAAALLGFLVPHSGALRVNGIPLAEIDRAAWWQSLAYVPQRPRLFAGSIAANLRLARPAATLAALRRAAAAAGALDFIESLPRGFESELGDGGAGLSGGQIQRLALARAFLKDAPLLILDEASAHLDLETEAELVAAIAALAVGRTAVVIAHRLATVERADQILVIDRGRLVEAGTHTALLAKGGVYAGMLAARRDMACAT</sequence>
<dbReference type="InterPro" id="IPR003593">
    <property type="entry name" value="AAA+_ATPase"/>
</dbReference>
<feature type="transmembrane region" description="Helical" evidence="7">
    <location>
        <begin position="20"/>
        <end position="45"/>
    </location>
</feature>
<proteinExistence type="predicted"/>
<dbReference type="PANTHER" id="PTHR24221:SF590">
    <property type="entry name" value="COMPONENT LINKED WITH THE ASSEMBLY OF CYTOCHROME' TRANSPORT TRANSMEMBRANE ATP-BINDING PROTEIN ABC TRANSPORTER CYDD-RELATED"/>
    <property type="match status" value="1"/>
</dbReference>
<feature type="domain" description="ABC transporter" evidence="8">
    <location>
        <begin position="336"/>
        <end position="570"/>
    </location>
</feature>
<feature type="transmembrane region" description="Helical" evidence="7">
    <location>
        <begin position="163"/>
        <end position="185"/>
    </location>
</feature>
<dbReference type="GO" id="GO:0140359">
    <property type="term" value="F:ABC-type transporter activity"/>
    <property type="evidence" value="ECO:0007669"/>
    <property type="project" value="InterPro"/>
</dbReference>
<evidence type="ECO:0000259" key="9">
    <source>
        <dbReference type="PROSITE" id="PS50929"/>
    </source>
</evidence>
<dbReference type="SMART" id="SM00382">
    <property type="entry name" value="AAA"/>
    <property type="match status" value="1"/>
</dbReference>
<evidence type="ECO:0000256" key="1">
    <source>
        <dbReference type="ARBA" id="ARBA00004651"/>
    </source>
</evidence>
<dbReference type="NCBIfam" id="TIGR02857">
    <property type="entry name" value="CydD"/>
    <property type="match status" value="1"/>
</dbReference>
<dbReference type="Gene3D" id="3.40.50.300">
    <property type="entry name" value="P-loop containing nucleotide triphosphate hydrolases"/>
    <property type="match status" value="1"/>
</dbReference>
<dbReference type="InterPro" id="IPR036640">
    <property type="entry name" value="ABC1_TM_sf"/>
</dbReference>
<keyword evidence="6 7" id="KW-0472">Membrane</keyword>
<feature type="transmembrane region" description="Helical" evidence="7">
    <location>
        <begin position="57"/>
        <end position="75"/>
    </location>
</feature>
<accession>A0A8J4HEP5</accession>
<dbReference type="PROSITE" id="PS50893">
    <property type="entry name" value="ABC_TRANSPORTER_2"/>
    <property type="match status" value="1"/>
</dbReference>
<dbReference type="SUPFAM" id="SSF90123">
    <property type="entry name" value="ABC transporter transmembrane region"/>
    <property type="match status" value="1"/>
</dbReference>
<organism evidence="10">
    <name type="scientific">Acidicaldus sp</name>
    <dbReference type="NCBI Taxonomy" id="1872105"/>
    <lineage>
        <taxon>Bacteria</taxon>
        <taxon>Pseudomonadati</taxon>
        <taxon>Pseudomonadota</taxon>
        <taxon>Alphaproteobacteria</taxon>
        <taxon>Acetobacterales</taxon>
        <taxon>Acetobacteraceae</taxon>
        <taxon>Acidicaldus</taxon>
    </lineage>
</organism>
<dbReference type="InterPro" id="IPR039421">
    <property type="entry name" value="Type_1_exporter"/>
</dbReference>
<evidence type="ECO:0000256" key="2">
    <source>
        <dbReference type="ARBA" id="ARBA00022692"/>
    </source>
</evidence>
<dbReference type="EMBL" id="DTQM01000234">
    <property type="protein sequence ID" value="HGC43995.1"/>
    <property type="molecule type" value="Genomic_DNA"/>
</dbReference>
<dbReference type="CDD" id="cd18584">
    <property type="entry name" value="ABC_6TM_AarD_CydD"/>
    <property type="match status" value="1"/>
</dbReference>
<evidence type="ECO:0000256" key="7">
    <source>
        <dbReference type="SAM" id="Phobius"/>
    </source>
</evidence>
<dbReference type="Pfam" id="PF00664">
    <property type="entry name" value="ABC_membrane"/>
    <property type="match status" value="1"/>
</dbReference>
<dbReference type="GO" id="GO:0016887">
    <property type="term" value="F:ATP hydrolysis activity"/>
    <property type="evidence" value="ECO:0007669"/>
    <property type="project" value="InterPro"/>
</dbReference>
<comment type="caution">
    <text evidence="10">The sequence shown here is derived from an EMBL/GenBank/DDBJ whole genome shotgun (WGS) entry which is preliminary data.</text>
</comment>
<evidence type="ECO:0000256" key="5">
    <source>
        <dbReference type="ARBA" id="ARBA00022989"/>
    </source>
</evidence>
<evidence type="ECO:0000313" key="10">
    <source>
        <dbReference type="EMBL" id="HGC43995.1"/>
    </source>
</evidence>
<dbReference type="InterPro" id="IPR027417">
    <property type="entry name" value="P-loop_NTPase"/>
</dbReference>